<comment type="similarity">
    <text evidence="1">Belongs to the LysR transcriptional regulatory family.</text>
</comment>
<dbReference type="Gene3D" id="3.40.190.290">
    <property type="match status" value="1"/>
</dbReference>
<keyword evidence="4" id="KW-0804">Transcription</keyword>
<dbReference type="PANTHER" id="PTHR30419">
    <property type="entry name" value="HTH-TYPE TRANSCRIPTIONAL REGULATOR YBHD"/>
    <property type="match status" value="1"/>
</dbReference>
<dbReference type="GO" id="GO:0003677">
    <property type="term" value="F:DNA binding"/>
    <property type="evidence" value="ECO:0007669"/>
    <property type="project" value="UniProtKB-KW"/>
</dbReference>
<organism evidence="6 7">
    <name type="scientific">Staphylococcus kloosii</name>
    <dbReference type="NCBI Taxonomy" id="29384"/>
    <lineage>
        <taxon>Bacteria</taxon>
        <taxon>Bacillati</taxon>
        <taxon>Bacillota</taxon>
        <taxon>Bacilli</taxon>
        <taxon>Bacillales</taxon>
        <taxon>Staphylococcaceae</taxon>
        <taxon>Staphylococcus</taxon>
    </lineage>
</organism>
<dbReference type="PANTHER" id="PTHR30419:SF28">
    <property type="entry name" value="HTH-TYPE TRANSCRIPTIONAL REGULATOR BSDA"/>
    <property type="match status" value="1"/>
</dbReference>
<name>A0A151A398_9STAP</name>
<evidence type="ECO:0000256" key="3">
    <source>
        <dbReference type="ARBA" id="ARBA00023125"/>
    </source>
</evidence>
<dbReference type="SUPFAM" id="SSF53850">
    <property type="entry name" value="Periplasmic binding protein-like II"/>
    <property type="match status" value="1"/>
</dbReference>
<proteinExistence type="inferred from homology"/>
<dbReference type="InterPro" id="IPR036390">
    <property type="entry name" value="WH_DNA-bd_sf"/>
</dbReference>
<dbReference type="SUPFAM" id="SSF46785">
    <property type="entry name" value="Winged helix' DNA-binding domain"/>
    <property type="match status" value="1"/>
</dbReference>
<dbReference type="Pfam" id="PF00126">
    <property type="entry name" value="HTH_1"/>
    <property type="match status" value="1"/>
</dbReference>
<sequence>MEWHHLEYFKLLAKLQNVSLSAKQLNVSQSALSRAIKQLEEEVGAPLFNRVGRSLKLNKYGQSFLVTVNTITQEMDMFKSEVTQSIDMLNGDITIGFLHSVGPTYLSDFLKTFNSQYPNIRVKLLQDHAKGLISKLENGDIDVAITMVAPASNSVCFIPLLQEQLFITLNSTHPLANEQSLNIADLVNEQFILLKENFVLREQVDQIFYEHNINNVEINFESDETLTIASFVSAGLGISILPKLKNIQLPNLTQIPINNYKAQRTIGLCYLTQADQLPIVKVTKETLLNYFSNYNEGKDYNNN</sequence>
<keyword evidence="3" id="KW-0238">DNA-binding</keyword>
<dbReference type="Pfam" id="PF03466">
    <property type="entry name" value="LysR_substrate"/>
    <property type="match status" value="1"/>
</dbReference>
<dbReference type="InterPro" id="IPR005119">
    <property type="entry name" value="LysR_subst-bd"/>
</dbReference>
<evidence type="ECO:0000259" key="5">
    <source>
        <dbReference type="PROSITE" id="PS50931"/>
    </source>
</evidence>
<protein>
    <submittedName>
        <fullName evidence="6">Transcriptional regulator</fullName>
    </submittedName>
</protein>
<dbReference type="EMBL" id="LUGM01000002">
    <property type="protein sequence ID" value="KYH13640.1"/>
    <property type="molecule type" value="Genomic_DNA"/>
</dbReference>
<feature type="domain" description="HTH lysR-type" evidence="5">
    <location>
        <begin position="1"/>
        <end position="58"/>
    </location>
</feature>
<reference evidence="6 7" key="1">
    <citation type="submission" date="2016-02" db="EMBL/GenBank/DDBJ databases">
        <title>Draft genome sequence of hydrocarbon degrading Staphylococcus saprophyticus Strain CNV2, isolated from crude-oil contaminated soil from Noonmati Oil Refinery, Guwahati, Assam, India.</title>
        <authorList>
            <person name="Mukherjee A."/>
            <person name="Chettri B."/>
            <person name="Langpoklakpam J."/>
            <person name="Singh A.K."/>
            <person name="Chattopadhyay D.J."/>
        </authorList>
    </citation>
    <scope>NUCLEOTIDE SEQUENCE [LARGE SCALE GENOMIC DNA]</scope>
    <source>
        <strain evidence="6 7">CNV2</strain>
    </source>
</reference>
<dbReference type="GO" id="GO:0005829">
    <property type="term" value="C:cytosol"/>
    <property type="evidence" value="ECO:0007669"/>
    <property type="project" value="TreeGrafter"/>
</dbReference>
<gene>
    <name evidence="6" type="ORF">A0131_02295</name>
</gene>
<dbReference type="FunFam" id="1.10.10.10:FF:000001">
    <property type="entry name" value="LysR family transcriptional regulator"/>
    <property type="match status" value="1"/>
</dbReference>
<dbReference type="PRINTS" id="PR00039">
    <property type="entry name" value="HTHLYSR"/>
</dbReference>
<evidence type="ECO:0000313" key="7">
    <source>
        <dbReference type="Proteomes" id="UP000075418"/>
    </source>
</evidence>
<dbReference type="RefSeq" id="WP_061853871.1">
    <property type="nucleotide sequence ID" value="NZ_JADIIP010000001.1"/>
</dbReference>
<dbReference type="InterPro" id="IPR000847">
    <property type="entry name" value="LysR_HTH_N"/>
</dbReference>
<evidence type="ECO:0000256" key="2">
    <source>
        <dbReference type="ARBA" id="ARBA00023015"/>
    </source>
</evidence>
<dbReference type="InterPro" id="IPR050950">
    <property type="entry name" value="HTH-type_LysR_regulators"/>
</dbReference>
<evidence type="ECO:0000256" key="4">
    <source>
        <dbReference type="ARBA" id="ARBA00023163"/>
    </source>
</evidence>
<comment type="caution">
    <text evidence="6">The sequence shown here is derived from an EMBL/GenBank/DDBJ whole genome shotgun (WGS) entry which is preliminary data.</text>
</comment>
<dbReference type="Gene3D" id="1.10.10.10">
    <property type="entry name" value="Winged helix-like DNA-binding domain superfamily/Winged helix DNA-binding domain"/>
    <property type="match status" value="1"/>
</dbReference>
<dbReference type="InterPro" id="IPR036388">
    <property type="entry name" value="WH-like_DNA-bd_sf"/>
</dbReference>
<dbReference type="AlphaFoldDB" id="A0A151A398"/>
<evidence type="ECO:0000313" key="6">
    <source>
        <dbReference type="EMBL" id="KYH13640.1"/>
    </source>
</evidence>
<evidence type="ECO:0000256" key="1">
    <source>
        <dbReference type="ARBA" id="ARBA00009437"/>
    </source>
</evidence>
<dbReference type="GO" id="GO:0003700">
    <property type="term" value="F:DNA-binding transcription factor activity"/>
    <property type="evidence" value="ECO:0007669"/>
    <property type="project" value="InterPro"/>
</dbReference>
<dbReference type="PROSITE" id="PS50931">
    <property type="entry name" value="HTH_LYSR"/>
    <property type="match status" value="1"/>
</dbReference>
<dbReference type="Proteomes" id="UP000075418">
    <property type="component" value="Unassembled WGS sequence"/>
</dbReference>
<keyword evidence="2" id="KW-0805">Transcription regulation</keyword>
<accession>A0A151A398</accession>